<evidence type="ECO:0000313" key="6">
    <source>
        <dbReference type="Proteomes" id="UP001337655"/>
    </source>
</evidence>
<dbReference type="GeneID" id="89926382"/>
<dbReference type="InterPro" id="IPR045851">
    <property type="entry name" value="AMP-bd_C_sf"/>
</dbReference>
<evidence type="ECO:0000256" key="1">
    <source>
        <dbReference type="ARBA" id="ARBA00004924"/>
    </source>
</evidence>
<evidence type="ECO:0000313" key="5">
    <source>
        <dbReference type="EMBL" id="KAK5170450.1"/>
    </source>
</evidence>
<dbReference type="GO" id="GO:0016405">
    <property type="term" value="F:CoA-ligase activity"/>
    <property type="evidence" value="ECO:0007669"/>
    <property type="project" value="TreeGrafter"/>
</dbReference>
<dbReference type="SUPFAM" id="SSF56801">
    <property type="entry name" value="Acetyl-CoA synthetase-like"/>
    <property type="match status" value="1"/>
</dbReference>
<feature type="domain" description="AMP-binding enzyme C-terminal" evidence="4">
    <location>
        <begin position="460"/>
        <end position="541"/>
    </location>
</feature>
<dbReference type="PANTHER" id="PTHR24096">
    <property type="entry name" value="LONG-CHAIN-FATTY-ACID--COA LIGASE"/>
    <property type="match status" value="1"/>
</dbReference>
<feature type="domain" description="AMP-dependent synthetase/ligase" evidence="3">
    <location>
        <begin position="29"/>
        <end position="409"/>
    </location>
</feature>
<organism evidence="5 6">
    <name type="scientific">Saxophila tyrrhenica</name>
    <dbReference type="NCBI Taxonomy" id="1690608"/>
    <lineage>
        <taxon>Eukaryota</taxon>
        <taxon>Fungi</taxon>
        <taxon>Dikarya</taxon>
        <taxon>Ascomycota</taxon>
        <taxon>Pezizomycotina</taxon>
        <taxon>Dothideomycetes</taxon>
        <taxon>Dothideomycetidae</taxon>
        <taxon>Mycosphaerellales</taxon>
        <taxon>Extremaceae</taxon>
        <taxon>Saxophila</taxon>
    </lineage>
</organism>
<gene>
    <name evidence="5" type="ORF">LTR77_005038</name>
</gene>
<name>A0AAV9PE25_9PEZI</name>
<dbReference type="Pfam" id="PF13193">
    <property type="entry name" value="AMP-binding_C"/>
    <property type="match status" value="1"/>
</dbReference>
<dbReference type="CDD" id="cd05911">
    <property type="entry name" value="Firefly_Luc_like"/>
    <property type="match status" value="1"/>
</dbReference>
<dbReference type="InterPro" id="IPR042099">
    <property type="entry name" value="ANL_N_sf"/>
</dbReference>
<dbReference type="Gene3D" id="3.30.300.30">
    <property type="match status" value="1"/>
</dbReference>
<dbReference type="Gene3D" id="3.40.50.12780">
    <property type="entry name" value="N-terminal domain of ligase-like"/>
    <property type="match status" value="1"/>
</dbReference>
<proteinExistence type="inferred from homology"/>
<dbReference type="EMBL" id="JAVRRT010000007">
    <property type="protein sequence ID" value="KAK5170450.1"/>
    <property type="molecule type" value="Genomic_DNA"/>
</dbReference>
<keyword evidence="6" id="KW-1185">Reference proteome</keyword>
<sequence>MPWKSRWTTEIPVCSLSTYLFQSPDGPLPDKPVLLDAAKPEYHLTHHTYREWSKRLAAGLLANGFQPGDRLLLYSANSIFFPVIIQGTLMAGGIFTGANPNYVARELAYQLQDSGASILITGESSLPTALEAASSISFPKDKISIMGSGHEVFESRCHPTNNIQHWTTLLASPEAGKTHRWEDLNTLEQTHRTAVLNYSSGTTGLPKGVEISHRNYVSNCAQTAFTARLSPTYDSYLSRAVGLGFLPMYHAYGQTRHGVSNVLLGIPTYIMQKFEFGRMLEYVEKYRVTALNLVPPVAVALTKREEVGRFDLSSVEQAMVGAAPLDPATVKDFERVFGWRVVLKQGWGMTEITCSACGWDPRNGTEASQVGELNANIEAMIVDDAGLEVGEGERGELLVRGPNVMKGYWRRPEATRETVTEDGWLRTGDVAVKHPEGTLSIVDRKKELIKVKGNQVAPAELEGVLLEHPGVVDAAVIVMLTIAVILRRGEELPRAYVVISESQPGKPEEIASWMSQRVAPHKRLAGGIVVVDEVPKNPSGKILRKILRERAKAEVGDGARKESRL</sequence>
<dbReference type="InterPro" id="IPR020845">
    <property type="entry name" value="AMP-binding_CS"/>
</dbReference>
<evidence type="ECO:0000259" key="4">
    <source>
        <dbReference type="Pfam" id="PF13193"/>
    </source>
</evidence>
<protein>
    <submittedName>
        <fullName evidence="5">Uncharacterized protein</fullName>
    </submittedName>
</protein>
<dbReference type="InterPro" id="IPR025110">
    <property type="entry name" value="AMP-bd_C"/>
</dbReference>
<dbReference type="InterPro" id="IPR000873">
    <property type="entry name" value="AMP-dep_synth/lig_dom"/>
</dbReference>
<reference evidence="5 6" key="1">
    <citation type="submission" date="2023-08" db="EMBL/GenBank/DDBJ databases">
        <title>Black Yeasts Isolated from many extreme environments.</title>
        <authorList>
            <person name="Coleine C."/>
            <person name="Stajich J.E."/>
            <person name="Selbmann L."/>
        </authorList>
    </citation>
    <scope>NUCLEOTIDE SEQUENCE [LARGE SCALE GENOMIC DNA]</scope>
    <source>
        <strain evidence="5 6">CCFEE 5935</strain>
    </source>
</reference>
<dbReference type="AlphaFoldDB" id="A0AAV9PE25"/>
<dbReference type="Proteomes" id="UP001337655">
    <property type="component" value="Unassembled WGS sequence"/>
</dbReference>
<dbReference type="RefSeq" id="XP_064659648.1">
    <property type="nucleotide sequence ID" value="XM_064802287.1"/>
</dbReference>
<accession>A0AAV9PE25</accession>
<comment type="similarity">
    <text evidence="2">Belongs to the ATP-dependent AMP-binding enzyme family.</text>
</comment>
<dbReference type="PANTHER" id="PTHR24096:SF424">
    <property type="entry name" value="ACETYL-COA SYNTHETASE-LIKE PROTEIN-RELATED"/>
    <property type="match status" value="1"/>
</dbReference>
<dbReference type="FunFam" id="3.40.50.12780:FF:000003">
    <property type="entry name" value="Long-chain-fatty-acid--CoA ligase FadD"/>
    <property type="match status" value="1"/>
</dbReference>
<comment type="caution">
    <text evidence="5">The sequence shown here is derived from an EMBL/GenBank/DDBJ whole genome shotgun (WGS) entry which is preliminary data.</text>
</comment>
<evidence type="ECO:0000259" key="3">
    <source>
        <dbReference type="Pfam" id="PF00501"/>
    </source>
</evidence>
<dbReference type="PROSITE" id="PS00455">
    <property type="entry name" value="AMP_BINDING"/>
    <property type="match status" value="1"/>
</dbReference>
<comment type="pathway">
    <text evidence="1">Siderophore biosynthesis.</text>
</comment>
<dbReference type="Pfam" id="PF00501">
    <property type="entry name" value="AMP-binding"/>
    <property type="match status" value="1"/>
</dbReference>
<evidence type="ECO:0000256" key="2">
    <source>
        <dbReference type="ARBA" id="ARBA00006432"/>
    </source>
</evidence>